<gene>
    <name evidence="2" type="ORF">P167DRAFT_540128</name>
</gene>
<protein>
    <submittedName>
        <fullName evidence="2">Uncharacterized protein</fullName>
    </submittedName>
</protein>
<proteinExistence type="predicted"/>
<name>A0A3N4KAA8_9PEZI</name>
<dbReference type="AlphaFoldDB" id="A0A3N4KAA8"/>
<reference evidence="2 3" key="1">
    <citation type="journal article" date="2018" name="Nat. Ecol. Evol.">
        <title>Pezizomycetes genomes reveal the molecular basis of ectomycorrhizal truffle lifestyle.</title>
        <authorList>
            <person name="Murat C."/>
            <person name="Payen T."/>
            <person name="Noel B."/>
            <person name="Kuo A."/>
            <person name="Morin E."/>
            <person name="Chen J."/>
            <person name="Kohler A."/>
            <person name="Krizsan K."/>
            <person name="Balestrini R."/>
            <person name="Da Silva C."/>
            <person name="Montanini B."/>
            <person name="Hainaut M."/>
            <person name="Levati E."/>
            <person name="Barry K.W."/>
            <person name="Belfiori B."/>
            <person name="Cichocki N."/>
            <person name="Clum A."/>
            <person name="Dockter R.B."/>
            <person name="Fauchery L."/>
            <person name="Guy J."/>
            <person name="Iotti M."/>
            <person name="Le Tacon F."/>
            <person name="Lindquist E.A."/>
            <person name="Lipzen A."/>
            <person name="Malagnac F."/>
            <person name="Mello A."/>
            <person name="Molinier V."/>
            <person name="Miyauchi S."/>
            <person name="Poulain J."/>
            <person name="Riccioni C."/>
            <person name="Rubini A."/>
            <person name="Sitrit Y."/>
            <person name="Splivallo R."/>
            <person name="Traeger S."/>
            <person name="Wang M."/>
            <person name="Zifcakova L."/>
            <person name="Wipf D."/>
            <person name="Zambonelli A."/>
            <person name="Paolocci F."/>
            <person name="Nowrousian M."/>
            <person name="Ottonello S."/>
            <person name="Baldrian P."/>
            <person name="Spatafora J.W."/>
            <person name="Henrissat B."/>
            <person name="Nagy L.G."/>
            <person name="Aury J.M."/>
            <person name="Wincker P."/>
            <person name="Grigoriev I.V."/>
            <person name="Bonfante P."/>
            <person name="Martin F.M."/>
        </authorList>
    </citation>
    <scope>NUCLEOTIDE SEQUENCE [LARGE SCALE GENOMIC DNA]</scope>
    <source>
        <strain evidence="2 3">CCBAS932</strain>
    </source>
</reference>
<keyword evidence="3" id="KW-1185">Reference proteome</keyword>
<dbReference type="Proteomes" id="UP000277580">
    <property type="component" value="Unassembled WGS sequence"/>
</dbReference>
<dbReference type="EMBL" id="ML119183">
    <property type="protein sequence ID" value="RPB07437.1"/>
    <property type="molecule type" value="Genomic_DNA"/>
</dbReference>
<evidence type="ECO:0000256" key="1">
    <source>
        <dbReference type="SAM" id="MobiDB-lite"/>
    </source>
</evidence>
<organism evidence="2 3">
    <name type="scientific">Morchella conica CCBAS932</name>
    <dbReference type="NCBI Taxonomy" id="1392247"/>
    <lineage>
        <taxon>Eukaryota</taxon>
        <taxon>Fungi</taxon>
        <taxon>Dikarya</taxon>
        <taxon>Ascomycota</taxon>
        <taxon>Pezizomycotina</taxon>
        <taxon>Pezizomycetes</taxon>
        <taxon>Pezizales</taxon>
        <taxon>Morchellaceae</taxon>
        <taxon>Morchella</taxon>
    </lineage>
</organism>
<dbReference type="InParanoid" id="A0A3N4KAA8"/>
<feature type="region of interest" description="Disordered" evidence="1">
    <location>
        <begin position="59"/>
        <end position="102"/>
    </location>
</feature>
<feature type="compositionally biased region" description="Low complexity" evidence="1">
    <location>
        <begin position="78"/>
        <end position="93"/>
    </location>
</feature>
<evidence type="ECO:0000313" key="3">
    <source>
        <dbReference type="Proteomes" id="UP000277580"/>
    </source>
</evidence>
<evidence type="ECO:0000313" key="2">
    <source>
        <dbReference type="EMBL" id="RPB07437.1"/>
    </source>
</evidence>
<accession>A0A3N4KAA8</accession>
<sequence length="102" mass="10662">MSLCLSRTPNVPPRNTDASAAAHQTLPLPSPSTPTASLGKYIPGPSLIASGINQLAPSQRAAAATLHPYPPHHRHHPTSSTTHSTLQLPTTETGIDSPYPTT</sequence>
<feature type="region of interest" description="Disordered" evidence="1">
    <location>
        <begin position="1"/>
        <end position="43"/>
    </location>
</feature>